<dbReference type="RefSeq" id="WP_323447318.1">
    <property type="nucleotide sequence ID" value="NZ_BSBI01000004.1"/>
</dbReference>
<evidence type="ECO:0000313" key="1">
    <source>
        <dbReference type="EMBL" id="GLF95277.1"/>
    </source>
</evidence>
<gene>
    <name evidence="1" type="ORF">SYYSPA8_13290</name>
</gene>
<proteinExistence type="predicted"/>
<keyword evidence="2" id="KW-1185">Reference proteome</keyword>
<protein>
    <submittedName>
        <fullName evidence="1">Zinc-ribbon domain-containing protein</fullName>
    </submittedName>
</protein>
<comment type="caution">
    <text evidence="1">The sequence shown here is derived from an EMBL/GenBank/DDBJ whole genome shotgun (WGS) entry which is preliminary data.</text>
</comment>
<reference evidence="1 2" key="1">
    <citation type="submission" date="2022-10" db="EMBL/GenBank/DDBJ databases">
        <title>Draft genome sequence of Streptomyces sp. YSPA8.</title>
        <authorList>
            <person name="Moriuchi R."/>
            <person name="Dohra H."/>
            <person name="Yamamura H."/>
            <person name="Kodani S."/>
        </authorList>
    </citation>
    <scope>NUCLEOTIDE SEQUENCE [LARGE SCALE GENOMIC DNA]</scope>
    <source>
        <strain evidence="1 2">YSPA8</strain>
    </source>
</reference>
<dbReference type="Proteomes" id="UP001291653">
    <property type="component" value="Unassembled WGS sequence"/>
</dbReference>
<dbReference type="EMBL" id="BSBI01000004">
    <property type="protein sequence ID" value="GLF95277.1"/>
    <property type="molecule type" value="Genomic_DNA"/>
</dbReference>
<sequence>MLAGTEGAPTGRAQAIRTEFDFTLPVGYHARDGGVHTSGTMRLATARDELAPLIDQRVRENPAYLGIVLLSLVITRLGTLSEVRPDHIEGLFAEDLAYLQDFYHEVNGVRSQPRQVACPGCGMPFEVAVGGERLGES</sequence>
<accession>A0ABQ5NY37</accession>
<organism evidence="1 2">
    <name type="scientific">Streptomyces yaizuensis</name>
    <dbReference type="NCBI Taxonomy" id="2989713"/>
    <lineage>
        <taxon>Bacteria</taxon>
        <taxon>Bacillati</taxon>
        <taxon>Actinomycetota</taxon>
        <taxon>Actinomycetes</taxon>
        <taxon>Kitasatosporales</taxon>
        <taxon>Streptomycetaceae</taxon>
        <taxon>Streptomyces</taxon>
    </lineage>
</organism>
<evidence type="ECO:0000313" key="2">
    <source>
        <dbReference type="Proteomes" id="UP001291653"/>
    </source>
</evidence>
<name>A0ABQ5NY37_9ACTN</name>